<dbReference type="Gene3D" id="3.40.50.1010">
    <property type="entry name" value="5'-nuclease"/>
    <property type="match status" value="1"/>
</dbReference>
<evidence type="ECO:0000259" key="1">
    <source>
        <dbReference type="SMART" id="SM00670"/>
    </source>
</evidence>
<dbReference type="NCBIfam" id="TIGR00305">
    <property type="entry name" value="putative toxin-antitoxin system toxin component, PIN family"/>
    <property type="match status" value="1"/>
</dbReference>
<dbReference type="SMART" id="SM00670">
    <property type="entry name" value="PINc"/>
    <property type="match status" value="1"/>
</dbReference>
<dbReference type="Pfam" id="PF13470">
    <property type="entry name" value="PIN_3"/>
    <property type="match status" value="1"/>
</dbReference>
<dbReference type="PANTHER" id="PTHR34610:SF3">
    <property type="entry name" value="SSL7007 PROTEIN"/>
    <property type="match status" value="1"/>
</dbReference>
<dbReference type="InterPro" id="IPR029060">
    <property type="entry name" value="PIN-like_dom_sf"/>
</dbReference>
<feature type="domain" description="PIN" evidence="1">
    <location>
        <begin position="2"/>
        <end position="121"/>
    </location>
</feature>
<reference evidence="2" key="1">
    <citation type="submission" date="2020-07" db="EMBL/GenBank/DDBJ databases">
        <title>Huge and variable diversity of episymbiotic CPR bacteria and DPANN archaea in groundwater ecosystems.</title>
        <authorList>
            <person name="He C.Y."/>
            <person name="Keren R."/>
            <person name="Whittaker M."/>
            <person name="Farag I.F."/>
            <person name="Doudna J."/>
            <person name="Cate J.H.D."/>
            <person name="Banfield J.F."/>
        </authorList>
    </citation>
    <scope>NUCLEOTIDE SEQUENCE</scope>
    <source>
        <strain evidence="2">NC_groundwater_1296_Ag_S-0.2um_52_80</strain>
    </source>
</reference>
<sequence>MPIILVDTNVLLSGLFFRGNERRLLEQFLLGKITLVLPEHVLMEATNIIKRKSNKLGNTENATAMLSLITEKCVVVRTAEYAHNLEKAEQLIRDKKDAPILAALMSTGHDYFVSGDKDFEALNLRTHISVRKLLELIGK</sequence>
<protein>
    <submittedName>
        <fullName evidence="2">Putative toxin-antitoxin system toxin component, PIN family</fullName>
    </submittedName>
</protein>
<proteinExistence type="predicted"/>
<dbReference type="AlphaFoldDB" id="A0A8T3YPH0"/>
<dbReference type="EMBL" id="JACQPB010000039">
    <property type="protein sequence ID" value="MBI4210641.1"/>
    <property type="molecule type" value="Genomic_DNA"/>
</dbReference>
<evidence type="ECO:0000313" key="2">
    <source>
        <dbReference type="EMBL" id="MBI4210641.1"/>
    </source>
</evidence>
<dbReference type="SUPFAM" id="SSF88723">
    <property type="entry name" value="PIN domain-like"/>
    <property type="match status" value="1"/>
</dbReference>
<evidence type="ECO:0000313" key="3">
    <source>
        <dbReference type="Proteomes" id="UP000732298"/>
    </source>
</evidence>
<gene>
    <name evidence="2" type="ORF">HY544_04000</name>
</gene>
<dbReference type="CDD" id="cd09854">
    <property type="entry name" value="PIN_VapC-like"/>
    <property type="match status" value="1"/>
</dbReference>
<comment type="caution">
    <text evidence="2">The sequence shown here is derived from an EMBL/GenBank/DDBJ whole genome shotgun (WGS) entry which is preliminary data.</text>
</comment>
<dbReference type="InterPro" id="IPR002716">
    <property type="entry name" value="PIN_dom"/>
</dbReference>
<dbReference type="PANTHER" id="PTHR34610">
    <property type="entry name" value="SSL7007 PROTEIN"/>
    <property type="match status" value="1"/>
</dbReference>
<dbReference type="Proteomes" id="UP000732298">
    <property type="component" value="Unassembled WGS sequence"/>
</dbReference>
<name>A0A8T3YPH0_9ARCH</name>
<accession>A0A8T3YPH0</accession>
<organism evidence="2 3">
    <name type="scientific">Candidatus Iainarchaeum sp</name>
    <dbReference type="NCBI Taxonomy" id="3101447"/>
    <lineage>
        <taxon>Archaea</taxon>
        <taxon>Candidatus Iainarchaeota</taxon>
        <taxon>Candidatus Iainarchaeia</taxon>
        <taxon>Candidatus Iainarchaeales</taxon>
        <taxon>Candidatus Iainarchaeaceae</taxon>
        <taxon>Candidatus Iainarchaeum</taxon>
    </lineage>
</organism>
<dbReference type="InterPro" id="IPR002850">
    <property type="entry name" value="PIN_toxin-like"/>
</dbReference>